<dbReference type="EMBL" id="FTOO01000002">
    <property type="protein sequence ID" value="SIS67582.1"/>
    <property type="molecule type" value="Genomic_DNA"/>
</dbReference>
<feature type="domain" description="Major facilitator superfamily (MFS) profile" evidence="9">
    <location>
        <begin position="23"/>
        <end position="402"/>
    </location>
</feature>
<dbReference type="AlphaFoldDB" id="A0A1N7L145"/>
<feature type="transmembrane region" description="Helical" evidence="8">
    <location>
        <begin position="226"/>
        <end position="244"/>
    </location>
</feature>
<dbReference type="PROSITE" id="PS50850">
    <property type="entry name" value="MFS"/>
    <property type="match status" value="1"/>
</dbReference>
<keyword evidence="4" id="KW-1003">Cell membrane</keyword>
<feature type="transmembrane region" description="Helical" evidence="8">
    <location>
        <begin position="350"/>
        <end position="372"/>
    </location>
</feature>
<dbReference type="RefSeq" id="WP_076345290.1">
    <property type="nucleotide sequence ID" value="NZ_FTOO01000002.1"/>
</dbReference>
<feature type="transmembrane region" description="Helical" evidence="8">
    <location>
        <begin position="147"/>
        <end position="169"/>
    </location>
</feature>
<dbReference type="OrthoDB" id="63984at2"/>
<sequence length="405" mass="42981">MLPPNSTRDETYIARGTAVYRRVSFAFLAAGLVTFANLYAVQPLIPAFSTDFGKSPAAASLALSASTFTLALSLPIFASLSDRFGRKPIMLFSLFSSSVLQFAVGIAPTFWSLVVVRAIEGLTLAGLPAVAMTYLSEEMDAQSLGFAMGLYISGNTLGGLLGRVVISVVADGASWRVGMIGFGAVSLALSAYVAWSLPASRHFVSRRDRPRDLLTRFGRALKRRELVALYLIGGLLMGGFVSLYTYTGFRLARPPYALPTSVIGFLFFAYLAGTFSSSFMGSLADRIGRHRVLPLNIAIMAAGALLTCARDLWAIVAGMVVFTLGFFGAHSTASASVGSLGGGERAQASALYLFCYYVGSSVIGSLAGVFWADMAWPGVIGMILAADIAAALAFLFVRRKLRPAP</sequence>
<reference evidence="11" key="1">
    <citation type="submission" date="2017-01" db="EMBL/GenBank/DDBJ databases">
        <authorList>
            <person name="Varghese N."/>
            <person name="Submissions S."/>
        </authorList>
    </citation>
    <scope>NUCLEOTIDE SEQUENCE [LARGE SCALE GENOMIC DNA]</scope>
    <source>
        <strain evidence="11">DSM 16176</strain>
    </source>
</reference>
<keyword evidence="6 8" id="KW-1133">Transmembrane helix</keyword>
<feature type="transmembrane region" description="Helical" evidence="8">
    <location>
        <begin position="89"/>
        <end position="108"/>
    </location>
</feature>
<evidence type="ECO:0000256" key="8">
    <source>
        <dbReference type="SAM" id="Phobius"/>
    </source>
</evidence>
<keyword evidence="11" id="KW-1185">Reference proteome</keyword>
<evidence type="ECO:0000256" key="4">
    <source>
        <dbReference type="ARBA" id="ARBA00022475"/>
    </source>
</evidence>
<protein>
    <submittedName>
        <fullName evidence="10">MFS transporter, YNFM family, putative membrane transport protein</fullName>
    </submittedName>
</protein>
<accession>A0A1N7L145</accession>
<keyword evidence="3" id="KW-0813">Transport</keyword>
<feature type="transmembrane region" description="Helical" evidence="8">
    <location>
        <begin position="256"/>
        <end position="276"/>
    </location>
</feature>
<feature type="transmembrane region" description="Helical" evidence="8">
    <location>
        <begin position="57"/>
        <end position="77"/>
    </location>
</feature>
<dbReference type="STRING" id="252246.SAMN05421799_102338"/>
<dbReference type="Proteomes" id="UP000186156">
    <property type="component" value="Unassembled WGS sequence"/>
</dbReference>
<keyword evidence="5 8" id="KW-0812">Transmembrane</keyword>
<keyword evidence="7 8" id="KW-0472">Membrane</keyword>
<dbReference type="InterPro" id="IPR020846">
    <property type="entry name" value="MFS_dom"/>
</dbReference>
<feature type="transmembrane region" description="Helical" evidence="8">
    <location>
        <begin position="288"/>
        <end position="306"/>
    </location>
</feature>
<gene>
    <name evidence="10" type="ORF">SAMN05421799_102338</name>
</gene>
<organism evidence="10 11">
    <name type="scientific">Alicyclobacillus vulcanalis</name>
    <dbReference type="NCBI Taxonomy" id="252246"/>
    <lineage>
        <taxon>Bacteria</taxon>
        <taxon>Bacillati</taxon>
        <taxon>Bacillota</taxon>
        <taxon>Bacilli</taxon>
        <taxon>Bacillales</taxon>
        <taxon>Alicyclobacillaceae</taxon>
        <taxon>Alicyclobacillus</taxon>
    </lineage>
</organism>
<dbReference type="Pfam" id="PF07690">
    <property type="entry name" value="MFS_1"/>
    <property type="match status" value="2"/>
</dbReference>
<evidence type="ECO:0000256" key="6">
    <source>
        <dbReference type="ARBA" id="ARBA00022989"/>
    </source>
</evidence>
<feature type="transmembrane region" description="Helical" evidence="8">
    <location>
        <begin position="114"/>
        <end position="135"/>
    </location>
</feature>
<evidence type="ECO:0000256" key="3">
    <source>
        <dbReference type="ARBA" id="ARBA00022448"/>
    </source>
</evidence>
<proteinExistence type="inferred from homology"/>
<evidence type="ECO:0000313" key="10">
    <source>
        <dbReference type="EMBL" id="SIS67582.1"/>
    </source>
</evidence>
<dbReference type="PANTHER" id="PTHR43271">
    <property type="entry name" value="BLL2771 PROTEIN"/>
    <property type="match status" value="1"/>
</dbReference>
<dbReference type="Gene3D" id="1.20.1250.20">
    <property type="entry name" value="MFS general substrate transporter like domains"/>
    <property type="match status" value="1"/>
</dbReference>
<evidence type="ECO:0000259" key="9">
    <source>
        <dbReference type="PROSITE" id="PS50850"/>
    </source>
</evidence>
<feature type="transmembrane region" description="Helical" evidence="8">
    <location>
        <begin position="378"/>
        <end position="397"/>
    </location>
</feature>
<dbReference type="GO" id="GO:0005886">
    <property type="term" value="C:plasma membrane"/>
    <property type="evidence" value="ECO:0007669"/>
    <property type="project" value="UniProtKB-SubCell"/>
</dbReference>
<dbReference type="InterPro" id="IPR036259">
    <property type="entry name" value="MFS_trans_sf"/>
</dbReference>
<feature type="transmembrane region" description="Helical" evidence="8">
    <location>
        <begin position="175"/>
        <end position="197"/>
    </location>
</feature>
<dbReference type="GO" id="GO:0022857">
    <property type="term" value="F:transmembrane transporter activity"/>
    <property type="evidence" value="ECO:0007669"/>
    <property type="project" value="InterPro"/>
</dbReference>
<dbReference type="CDD" id="cd17324">
    <property type="entry name" value="MFS_NepI_like"/>
    <property type="match status" value="1"/>
</dbReference>
<comment type="similarity">
    <text evidence="2">Belongs to the major facilitator superfamily.</text>
</comment>
<name>A0A1N7L145_9BACL</name>
<evidence type="ECO:0000256" key="7">
    <source>
        <dbReference type="ARBA" id="ARBA00023136"/>
    </source>
</evidence>
<evidence type="ECO:0000256" key="5">
    <source>
        <dbReference type="ARBA" id="ARBA00022692"/>
    </source>
</evidence>
<feature type="transmembrane region" description="Helical" evidence="8">
    <location>
        <begin position="25"/>
        <end position="45"/>
    </location>
</feature>
<evidence type="ECO:0000256" key="1">
    <source>
        <dbReference type="ARBA" id="ARBA00004651"/>
    </source>
</evidence>
<comment type="subcellular location">
    <subcellularLocation>
        <location evidence="1">Cell membrane</location>
        <topology evidence="1">Multi-pass membrane protein</topology>
    </subcellularLocation>
</comment>
<dbReference type="PANTHER" id="PTHR43271:SF1">
    <property type="entry name" value="INNER MEMBRANE TRANSPORT PROTEIN YNFM"/>
    <property type="match status" value="1"/>
</dbReference>
<evidence type="ECO:0000256" key="2">
    <source>
        <dbReference type="ARBA" id="ARBA00008335"/>
    </source>
</evidence>
<dbReference type="SUPFAM" id="SSF103473">
    <property type="entry name" value="MFS general substrate transporter"/>
    <property type="match status" value="1"/>
</dbReference>
<evidence type="ECO:0000313" key="11">
    <source>
        <dbReference type="Proteomes" id="UP000186156"/>
    </source>
</evidence>
<dbReference type="InterPro" id="IPR011701">
    <property type="entry name" value="MFS"/>
</dbReference>